<keyword evidence="2" id="KW-1185">Reference proteome</keyword>
<dbReference type="Proteomes" id="UP001472677">
    <property type="component" value="Unassembled WGS sequence"/>
</dbReference>
<protein>
    <recommendedName>
        <fullName evidence="3">DUF4283 domain-containing protein</fullName>
    </recommendedName>
</protein>
<evidence type="ECO:0000313" key="2">
    <source>
        <dbReference type="Proteomes" id="UP001472677"/>
    </source>
</evidence>
<comment type="caution">
    <text evidence="1">The sequence shown here is derived from an EMBL/GenBank/DDBJ whole genome shotgun (WGS) entry which is preliminary data.</text>
</comment>
<name>A0ABR2CC54_9ROSI</name>
<accession>A0ABR2CC54</accession>
<evidence type="ECO:0000313" key="1">
    <source>
        <dbReference type="EMBL" id="KAK8517084.1"/>
    </source>
</evidence>
<evidence type="ECO:0008006" key="3">
    <source>
        <dbReference type="Google" id="ProtNLM"/>
    </source>
</evidence>
<reference evidence="1 2" key="1">
    <citation type="journal article" date="2024" name="G3 (Bethesda)">
        <title>Genome assembly of Hibiscus sabdariffa L. provides insights into metabolisms of medicinal natural products.</title>
        <authorList>
            <person name="Kim T."/>
        </authorList>
    </citation>
    <scope>NUCLEOTIDE SEQUENCE [LARGE SCALE GENOMIC DNA]</scope>
    <source>
        <strain evidence="1">TK-2024</strain>
        <tissue evidence="1">Old leaves</tissue>
    </source>
</reference>
<organism evidence="1 2">
    <name type="scientific">Hibiscus sabdariffa</name>
    <name type="common">roselle</name>
    <dbReference type="NCBI Taxonomy" id="183260"/>
    <lineage>
        <taxon>Eukaryota</taxon>
        <taxon>Viridiplantae</taxon>
        <taxon>Streptophyta</taxon>
        <taxon>Embryophyta</taxon>
        <taxon>Tracheophyta</taxon>
        <taxon>Spermatophyta</taxon>
        <taxon>Magnoliopsida</taxon>
        <taxon>eudicotyledons</taxon>
        <taxon>Gunneridae</taxon>
        <taxon>Pentapetalae</taxon>
        <taxon>rosids</taxon>
        <taxon>malvids</taxon>
        <taxon>Malvales</taxon>
        <taxon>Malvaceae</taxon>
        <taxon>Malvoideae</taxon>
        <taxon>Hibiscus</taxon>
    </lineage>
</organism>
<sequence>MPVWVQLFNIPLELFSQQDLSYIASAIVKVWKRKHVVPVEGVGLIHEIGESSHSVEVLVQNRVEADVEVVMQSLDQLAESVVGKVDGEKEALGAIGSGGVVEVREDGAQLAFVEPNDQEFPSLHES</sequence>
<gene>
    <name evidence="1" type="ORF">V6N12_032283</name>
</gene>
<dbReference type="EMBL" id="JBBPBM010000056">
    <property type="protein sequence ID" value="KAK8517084.1"/>
    <property type="molecule type" value="Genomic_DNA"/>
</dbReference>
<proteinExistence type="predicted"/>